<reference evidence="3" key="1">
    <citation type="journal article" date="2021" name="BMC Genomics">
        <title>Chromosome-level genome assembly and manually-curated proteome of model necrotroph Parastagonospora nodorum Sn15 reveals a genome-wide trove of candidate effector homologs, and redundancy of virulence-related functions within an accessory chromosome.</title>
        <authorList>
            <person name="Bertazzoni S."/>
            <person name="Jones D.A.B."/>
            <person name="Phan H.T."/>
            <person name="Tan K.-C."/>
            <person name="Hane J.K."/>
        </authorList>
    </citation>
    <scope>NUCLEOTIDE SEQUENCE [LARGE SCALE GENOMIC DNA]</scope>
    <source>
        <strain evidence="3">SN15 / ATCC MYA-4574 / FGSC 10173)</strain>
    </source>
</reference>
<dbReference type="VEuPathDB" id="FungiDB:JI435_109460"/>
<sequence length="72" mass="7859">MMRPIGSALVAFFRAMSAPCLSLSDVASILGELFHSLRGVIGVISSSTFHRCRNNSCALWLDCQHSQNTRSC</sequence>
<dbReference type="EMBL" id="CP069040">
    <property type="protein sequence ID" value="QRD05022.1"/>
    <property type="molecule type" value="Genomic_DNA"/>
</dbReference>
<evidence type="ECO:0000256" key="1">
    <source>
        <dbReference type="SAM" id="SignalP"/>
    </source>
</evidence>
<keyword evidence="3" id="KW-1185">Reference proteome</keyword>
<dbReference type="Proteomes" id="UP000663193">
    <property type="component" value="Chromosome 18"/>
</dbReference>
<name>A0A7U2FGU9_PHANO</name>
<keyword evidence="1" id="KW-0732">Signal</keyword>
<proteinExistence type="predicted"/>
<gene>
    <name evidence="2" type="ORF">JI435_109460</name>
</gene>
<protein>
    <recommendedName>
        <fullName evidence="4">Secreted protein</fullName>
    </recommendedName>
</protein>
<evidence type="ECO:0000313" key="3">
    <source>
        <dbReference type="Proteomes" id="UP000663193"/>
    </source>
</evidence>
<organism evidence="2 3">
    <name type="scientific">Phaeosphaeria nodorum (strain SN15 / ATCC MYA-4574 / FGSC 10173)</name>
    <name type="common">Glume blotch fungus</name>
    <name type="synonym">Parastagonospora nodorum</name>
    <dbReference type="NCBI Taxonomy" id="321614"/>
    <lineage>
        <taxon>Eukaryota</taxon>
        <taxon>Fungi</taxon>
        <taxon>Dikarya</taxon>
        <taxon>Ascomycota</taxon>
        <taxon>Pezizomycotina</taxon>
        <taxon>Dothideomycetes</taxon>
        <taxon>Pleosporomycetidae</taxon>
        <taxon>Pleosporales</taxon>
        <taxon>Pleosporineae</taxon>
        <taxon>Phaeosphaeriaceae</taxon>
        <taxon>Parastagonospora</taxon>
    </lineage>
</organism>
<evidence type="ECO:0000313" key="2">
    <source>
        <dbReference type="EMBL" id="QRD05022.1"/>
    </source>
</evidence>
<accession>A0A7U2FGU9</accession>
<evidence type="ECO:0008006" key="4">
    <source>
        <dbReference type="Google" id="ProtNLM"/>
    </source>
</evidence>
<feature type="signal peptide" evidence="1">
    <location>
        <begin position="1"/>
        <end position="22"/>
    </location>
</feature>
<dbReference type="AlphaFoldDB" id="A0A7U2FGU9"/>
<feature type="chain" id="PRO_5031052236" description="Secreted protein" evidence="1">
    <location>
        <begin position="23"/>
        <end position="72"/>
    </location>
</feature>